<accession>A0A927RC96</accession>
<dbReference type="SMART" id="SM00420">
    <property type="entry name" value="HTH_DEOR"/>
    <property type="match status" value="1"/>
</dbReference>
<dbReference type="InterPro" id="IPR001034">
    <property type="entry name" value="DeoR_HTH"/>
</dbReference>
<evidence type="ECO:0000313" key="6">
    <source>
        <dbReference type="Proteomes" id="UP000638648"/>
    </source>
</evidence>
<dbReference type="Proteomes" id="UP000638648">
    <property type="component" value="Unassembled WGS sequence"/>
</dbReference>
<dbReference type="InterPro" id="IPR013196">
    <property type="entry name" value="HTH_11"/>
</dbReference>
<reference evidence="5" key="1">
    <citation type="submission" date="2020-10" db="EMBL/GenBank/DDBJ databases">
        <title>Sequencing the genomes of 1000 actinobacteria strains.</title>
        <authorList>
            <person name="Klenk H.-P."/>
        </authorList>
    </citation>
    <scope>NUCLEOTIDE SEQUENCE</scope>
    <source>
        <strain evidence="5">DSM 45354</strain>
    </source>
</reference>
<dbReference type="InterPro" id="IPR028349">
    <property type="entry name" value="PafC-like"/>
</dbReference>
<dbReference type="PIRSF" id="PIRSF016838">
    <property type="entry name" value="PafC"/>
    <property type="match status" value="1"/>
</dbReference>
<organism evidence="5 6">
    <name type="scientific">Actinopolymorpha pittospori</name>
    <dbReference type="NCBI Taxonomy" id="648752"/>
    <lineage>
        <taxon>Bacteria</taxon>
        <taxon>Bacillati</taxon>
        <taxon>Actinomycetota</taxon>
        <taxon>Actinomycetes</taxon>
        <taxon>Propionibacteriales</taxon>
        <taxon>Actinopolymorphaceae</taxon>
        <taxon>Actinopolymorpha</taxon>
    </lineage>
</organism>
<dbReference type="PANTHER" id="PTHR34580:SF3">
    <property type="entry name" value="PROTEIN PAFB"/>
    <property type="match status" value="1"/>
</dbReference>
<dbReference type="InterPro" id="IPR026881">
    <property type="entry name" value="WYL_dom"/>
</dbReference>
<dbReference type="Pfam" id="PF13280">
    <property type="entry name" value="WYL"/>
    <property type="match status" value="1"/>
</dbReference>
<evidence type="ECO:0000259" key="4">
    <source>
        <dbReference type="PROSITE" id="PS51000"/>
    </source>
</evidence>
<name>A0A927RC96_9ACTN</name>
<dbReference type="EMBL" id="JADBEM010000001">
    <property type="protein sequence ID" value="MBE1609664.1"/>
    <property type="molecule type" value="Genomic_DNA"/>
</dbReference>
<sequence length="325" mass="35499">MSEISARKDMPARLLRLLAMLQSRREWSGSELAERLGVTDRTIRRDVDRLRALDYPVAGVTGTAGGYRLTSGRNLPPLLLDDDEAVAVAIGLVTAASGSVAGIEESSMRALAKLEQVLPARLRPRLAAVSTATAAVPHPDAPRVDPSVLAVLASCCRDREILSFDYRDRGGQTRARRVEPHSVVTVRGYWYLLAYDPDRADWRIFRVDRIEGILPTHRHFAPRELPAPDAATYLTRSFSTAPYRYTAWVSVQLSAKALLAGLFASVPGSIEERGPDGCVVRLSADSAELVVQYVAAIAALGAEFTLDAPEEISERLRELGRRLAG</sequence>
<dbReference type="Pfam" id="PF08279">
    <property type="entry name" value="HTH_11"/>
    <property type="match status" value="1"/>
</dbReference>
<dbReference type="Gene3D" id="1.10.10.10">
    <property type="entry name" value="Winged helix-like DNA-binding domain superfamily/Winged helix DNA-binding domain"/>
    <property type="match status" value="1"/>
</dbReference>
<proteinExistence type="predicted"/>
<keyword evidence="2 5" id="KW-0238">DNA-binding</keyword>
<keyword evidence="3" id="KW-0804">Transcription</keyword>
<dbReference type="AlphaFoldDB" id="A0A927RC96"/>
<evidence type="ECO:0000256" key="2">
    <source>
        <dbReference type="ARBA" id="ARBA00023125"/>
    </source>
</evidence>
<dbReference type="InterPro" id="IPR036390">
    <property type="entry name" value="WH_DNA-bd_sf"/>
</dbReference>
<keyword evidence="1" id="KW-0805">Transcription regulation</keyword>
<dbReference type="GO" id="GO:0003677">
    <property type="term" value="F:DNA binding"/>
    <property type="evidence" value="ECO:0007669"/>
    <property type="project" value="UniProtKB-KW"/>
</dbReference>
<keyword evidence="6" id="KW-1185">Reference proteome</keyword>
<dbReference type="InterPro" id="IPR051534">
    <property type="entry name" value="CBASS_pafABC_assoc_protein"/>
</dbReference>
<evidence type="ECO:0000256" key="1">
    <source>
        <dbReference type="ARBA" id="ARBA00023015"/>
    </source>
</evidence>
<dbReference type="PANTHER" id="PTHR34580">
    <property type="match status" value="1"/>
</dbReference>
<protein>
    <submittedName>
        <fullName evidence="5">DNA-binding transcriptional regulator YafY</fullName>
    </submittedName>
</protein>
<dbReference type="GO" id="GO:0003700">
    <property type="term" value="F:DNA-binding transcription factor activity"/>
    <property type="evidence" value="ECO:0007669"/>
    <property type="project" value="InterPro"/>
</dbReference>
<dbReference type="PROSITE" id="PS00894">
    <property type="entry name" value="HTH_DEOR_1"/>
    <property type="match status" value="1"/>
</dbReference>
<dbReference type="RefSeq" id="WP_192753204.1">
    <property type="nucleotide sequence ID" value="NZ_BAABJL010000163.1"/>
</dbReference>
<dbReference type="InterPro" id="IPR036388">
    <property type="entry name" value="WH-like_DNA-bd_sf"/>
</dbReference>
<comment type="caution">
    <text evidence="5">The sequence shown here is derived from an EMBL/GenBank/DDBJ whole genome shotgun (WGS) entry which is preliminary data.</text>
</comment>
<dbReference type="SUPFAM" id="SSF46785">
    <property type="entry name" value="Winged helix' DNA-binding domain"/>
    <property type="match status" value="1"/>
</dbReference>
<evidence type="ECO:0000256" key="3">
    <source>
        <dbReference type="ARBA" id="ARBA00023163"/>
    </source>
</evidence>
<gene>
    <name evidence="5" type="ORF">HEB94_006512</name>
</gene>
<dbReference type="PROSITE" id="PS51000">
    <property type="entry name" value="HTH_DEOR_2"/>
    <property type="match status" value="1"/>
</dbReference>
<dbReference type="PROSITE" id="PS52050">
    <property type="entry name" value="WYL"/>
    <property type="match status" value="1"/>
</dbReference>
<feature type="domain" description="HTH deoR-type" evidence="4">
    <location>
        <begin position="10"/>
        <end position="69"/>
    </location>
</feature>
<dbReference type="InterPro" id="IPR018356">
    <property type="entry name" value="Tscrpt_reg_HTH_DeoR_CS"/>
</dbReference>
<evidence type="ECO:0000313" key="5">
    <source>
        <dbReference type="EMBL" id="MBE1609664.1"/>
    </source>
</evidence>